<gene>
    <name evidence="3" type="ORF">GCM10017557_51020</name>
</gene>
<dbReference type="PROSITE" id="PS51257">
    <property type="entry name" value="PROKAR_LIPOPROTEIN"/>
    <property type="match status" value="1"/>
</dbReference>
<name>A0A7G1P3B0_9ACTN</name>
<evidence type="ECO:0000256" key="2">
    <source>
        <dbReference type="SAM" id="SignalP"/>
    </source>
</evidence>
<dbReference type="EMBL" id="AP023440">
    <property type="protein sequence ID" value="BCL30243.1"/>
    <property type="molecule type" value="Genomic_DNA"/>
</dbReference>
<keyword evidence="4" id="KW-1185">Reference proteome</keyword>
<evidence type="ECO:0000313" key="3">
    <source>
        <dbReference type="EMBL" id="BCL30243.1"/>
    </source>
</evidence>
<sequence>MTPSSHRELSVNRRPTLLAAATLTAAAALSLSACGGDDSSADKGKDNDKIAGADTGAEKSASPSASAEAAAGRPKIELPADLHYSFEWKRTGDADRKAVLSDGEQFIKATDQAIANQDALDPAYRFYSEGELAASTEKYVQRFVDHGARTTGTYRFYNESVTVRGDGSATLTYCEDQGKAYNKYVKTGKVDKTPVTKKSYVFYNTVLKKNGAGVWVTQDMLSERASSKCQP</sequence>
<evidence type="ECO:0008006" key="5">
    <source>
        <dbReference type="Google" id="ProtNLM"/>
    </source>
</evidence>
<feature type="signal peptide" evidence="2">
    <location>
        <begin position="1"/>
        <end position="35"/>
    </location>
</feature>
<keyword evidence="2" id="KW-0732">Signal</keyword>
<feature type="chain" id="PRO_5039109371" description="Lipoprotein" evidence="2">
    <location>
        <begin position="36"/>
        <end position="231"/>
    </location>
</feature>
<protein>
    <recommendedName>
        <fullName evidence="5">Lipoprotein</fullName>
    </recommendedName>
</protein>
<dbReference type="AlphaFoldDB" id="A0A7G1P3B0"/>
<dbReference type="KEGG" id="sgm:GCM10017557_51020"/>
<organism evidence="3 4">
    <name type="scientific">Streptomyces aurantiacus</name>
    <dbReference type="NCBI Taxonomy" id="47760"/>
    <lineage>
        <taxon>Bacteria</taxon>
        <taxon>Bacillati</taxon>
        <taxon>Actinomycetota</taxon>
        <taxon>Actinomycetes</taxon>
        <taxon>Kitasatosporales</taxon>
        <taxon>Streptomycetaceae</taxon>
        <taxon>Streptomyces</taxon>
        <taxon>Streptomyces aurantiacus group</taxon>
    </lineage>
</organism>
<feature type="compositionally biased region" description="Low complexity" evidence="1">
    <location>
        <begin position="58"/>
        <end position="71"/>
    </location>
</feature>
<proteinExistence type="predicted"/>
<accession>A0A7G1P3B0</accession>
<evidence type="ECO:0000256" key="1">
    <source>
        <dbReference type="SAM" id="MobiDB-lite"/>
    </source>
</evidence>
<feature type="compositionally biased region" description="Basic and acidic residues" evidence="1">
    <location>
        <begin position="40"/>
        <end position="51"/>
    </location>
</feature>
<dbReference type="Proteomes" id="UP000516444">
    <property type="component" value="Chromosome"/>
</dbReference>
<evidence type="ECO:0000313" key="4">
    <source>
        <dbReference type="Proteomes" id="UP000516444"/>
    </source>
</evidence>
<feature type="region of interest" description="Disordered" evidence="1">
    <location>
        <begin position="33"/>
        <end position="73"/>
    </location>
</feature>
<reference evidence="3 4" key="1">
    <citation type="journal article" date="2014" name="Int. J. Syst. Evol. Microbiol.">
        <title>Complete genome sequence of Corynebacterium casei LMG S-19264T (=DSM 44701T), isolated from a smear-ripened cheese.</title>
        <authorList>
            <consortium name="US DOE Joint Genome Institute (JGI-PGF)"/>
            <person name="Walter F."/>
            <person name="Albersmeier A."/>
            <person name="Kalinowski J."/>
            <person name="Ruckert C."/>
        </authorList>
    </citation>
    <scope>NUCLEOTIDE SEQUENCE [LARGE SCALE GENOMIC DNA]</scope>
    <source>
        <strain evidence="3 4">JCM 4677</strain>
    </source>
</reference>